<comment type="caution">
    <text evidence="12">The sequence shown here is derived from an EMBL/GenBank/DDBJ whole genome shotgun (WGS) entry which is preliminary data.</text>
</comment>
<keyword evidence="1 12" id="KW-0436">Ligase</keyword>
<evidence type="ECO:0000259" key="10">
    <source>
        <dbReference type="Pfam" id="PF02875"/>
    </source>
</evidence>
<dbReference type="RefSeq" id="WP_345057035.1">
    <property type="nucleotide sequence ID" value="NZ_BAABDK010000026.1"/>
</dbReference>
<keyword evidence="8" id="KW-0961">Cell wall biogenesis/degradation</keyword>
<dbReference type="Gene3D" id="3.40.1190.10">
    <property type="entry name" value="Mur-like, catalytic domain"/>
    <property type="match status" value="1"/>
</dbReference>
<dbReference type="Gene3D" id="3.90.190.20">
    <property type="entry name" value="Mur ligase, C-terminal domain"/>
    <property type="match status" value="1"/>
</dbReference>
<evidence type="ECO:0000313" key="13">
    <source>
        <dbReference type="Proteomes" id="UP001501469"/>
    </source>
</evidence>
<evidence type="ECO:0000256" key="1">
    <source>
        <dbReference type="ARBA" id="ARBA00022598"/>
    </source>
</evidence>
<dbReference type="PANTHER" id="PTHR43445">
    <property type="entry name" value="UDP-N-ACETYLMURAMATE--L-ALANINE LIGASE-RELATED"/>
    <property type="match status" value="1"/>
</dbReference>
<dbReference type="InterPro" id="IPR004101">
    <property type="entry name" value="Mur_ligase_C"/>
</dbReference>
<dbReference type="PANTHER" id="PTHR43445:SF5">
    <property type="entry name" value="UDP-N-ACETYLMURAMATE--L-ALANYL-GAMMA-D-GLUTAMYL-MESO-2,6-DIAMINOHEPTANDIOATE LIGASE"/>
    <property type="match status" value="1"/>
</dbReference>
<dbReference type="EMBL" id="BAABDK010000026">
    <property type="protein sequence ID" value="GAA4045776.1"/>
    <property type="molecule type" value="Genomic_DNA"/>
</dbReference>
<keyword evidence="4" id="KW-0067">ATP-binding</keyword>
<keyword evidence="13" id="KW-1185">Reference proteome</keyword>
<feature type="domain" description="Mur ligase N-terminal catalytic" evidence="9">
    <location>
        <begin position="14"/>
        <end position="113"/>
    </location>
</feature>
<dbReference type="InterPro" id="IPR050061">
    <property type="entry name" value="MurCDEF_pg_biosynth"/>
</dbReference>
<evidence type="ECO:0000259" key="11">
    <source>
        <dbReference type="Pfam" id="PF08245"/>
    </source>
</evidence>
<organism evidence="12 13">
    <name type="scientific">Hymenobacter glaciei</name>
    <dbReference type="NCBI Taxonomy" id="877209"/>
    <lineage>
        <taxon>Bacteria</taxon>
        <taxon>Pseudomonadati</taxon>
        <taxon>Bacteroidota</taxon>
        <taxon>Cytophagia</taxon>
        <taxon>Cytophagales</taxon>
        <taxon>Hymenobacteraceae</taxon>
        <taxon>Hymenobacter</taxon>
    </lineage>
</organism>
<name>A0ABP7UKH8_9BACT</name>
<sequence>MESAPSSAPHPEAIHLIAVGGSIMHNLALALHRRGAQVTGSDDEIFEPAKGRLAAAGLLPEQEGWDPARITSSLDAVIVGMHARPDNPELLRAQELGLKIYSFPEYIYEASRDKQRIVIGGSHGKTSITACILHVLRYHGRKFDYAVGAQLAGFDLMVQLTEDAPIIIIEGDEYLSSPVDRRPKFHLYQHHIGVISGISWDHINVFPTEEIYREQFRIFADMTPKAGVLIYDRDDEQVQLVSVPTSPDVTYIGYGPHEHVIRDGRTYLLNKKDEEVPVQVFGEHNLRNISAAKEVCKQLGIKGKDFFRAVATFPGAARRLELVREGATSVVYKDFAHAPSKLKATATALKKQFPQRHLVACLELHTFSSLNPAFLPQYAHCFDAPDVAVVYFNPHVLEHKRLPPLAAATVADAFQRPDIKVITDSVELAAFLREQAWANANLLLMSSGTFDGLDLAELANVIAG</sequence>
<evidence type="ECO:0000256" key="8">
    <source>
        <dbReference type="ARBA" id="ARBA00023316"/>
    </source>
</evidence>
<evidence type="ECO:0000313" key="12">
    <source>
        <dbReference type="EMBL" id="GAA4045776.1"/>
    </source>
</evidence>
<dbReference type="Pfam" id="PF01225">
    <property type="entry name" value="Mur_ligase"/>
    <property type="match status" value="1"/>
</dbReference>
<reference evidence="13" key="1">
    <citation type="journal article" date="2019" name="Int. J. Syst. Evol. Microbiol.">
        <title>The Global Catalogue of Microorganisms (GCM) 10K type strain sequencing project: providing services to taxonomists for standard genome sequencing and annotation.</title>
        <authorList>
            <consortium name="The Broad Institute Genomics Platform"/>
            <consortium name="The Broad Institute Genome Sequencing Center for Infectious Disease"/>
            <person name="Wu L."/>
            <person name="Ma J."/>
        </authorList>
    </citation>
    <scope>NUCLEOTIDE SEQUENCE [LARGE SCALE GENOMIC DNA]</scope>
    <source>
        <strain evidence="13">JCM 17225</strain>
    </source>
</reference>
<keyword evidence="3" id="KW-0547">Nucleotide-binding</keyword>
<evidence type="ECO:0000256" key="4">
    <source>
        <dbReference type="ARBA" id="ARBA00022840"/>
    </source>
</evidence>
<evidence type="ECO:0000256" key="2">
    <source>
        <dbReference type="ARBA" id="ARBA00022618"/>
    </source>
</evidence>
<dbReference type="Proteomes" id="UP001501469">
    <property type="component" value="Unassembled WGS sequence"/>
</dbReference>
<evidence type="ECO:0000256" key="6">
    <source>
        <dbReference type="ARBA" id="ARBA00022984"/>
    </source>
</evidence>
<keyword evidence="7" id="KW-0131">Cell cycle</keyword>
<dbReference type="SUPFAM" id="SSF53623">
    <property type="entry name" value="MurD-like peptide ligases, catalytic domain"/>
    <property type="match status" value="1"/>
</dbReference>
<protein>
    <submittedName>
        <fullName evidence="12">Mur ligase family protein</fullName>
    </submittedName>
</protein>
<dbReference type="InterPro" id="IPR013221">
    <property type="entry name" value="Mur_ligase_cen"/>
</dbReference>
<dbReference type="Gene3D" id="3.40.50.720">
    <property type="entry name" value="NAD(P)-binding Rossmann-like Domain"/>
    <property type="match status" value="1"/>
</dbReference>
<dbReference type="Pfam" id="PF08245">
    <property type="entry name" value="Mur_ligase_M"/>
    <property type="match status" value="1"/>
</dbReference>
<dbReference type="SUPFAM" id="SSF53244">
    <property type="entry name" value="MurD-like peptide ligases, peptide-binding domain"/>
    <property type="match status" value="1"/>
</dbReference>
<feature type="domain" description="Mur ligase central" evidence="11">
    <location>
        <begin position="119"/>
        <end position="292"/>
    </location>
</feature>
<dbReference type="InterPro" id="IPR036565">
    <property type="entry name" value="Mur-like_cat_sf"/>
</dbReference>
<dbReference type="Pfam" id="PF02875">
    <property type="entry name" value="Mur_ligase_C"/>
    <property type="match status" value="1"/>
</dbReference>
<evidence type="ECO:0000256" key="5">
    <source>
        <dbReference type="ARBA" id="ARBA00022960"/>
    </source>
</evidence>
<dbReference type="InterPro" id="IPR000713">
    <property type="entry name" value="Mur_ligase_N"/>
</dbReference>
<dbReference type="InterPro" id="IPR036615">
    <property type="entry name" value="Mur_ligase_C_dom_sf"/>
</dbReference>
<keyword evidence="6" id="KW-0573">Peptidoglycan synthesis</keyword>
<dbReference type="GO" id="GO:0016874">
    <property type="term" value="F:ligase activity"/>
    <property type="evidence" value="ECO:0007669"/>
    <property type="project" value="UniProtKB-KW"/>
</dbReference>
<dbReference type="SUPFAM" id="SSF51984">
    <property type="entry name" value="MurCD N-terminal domain"/>
    <property type="match status" value="1"/>
</dbReference>
<keyword evidence="5" id="KW-0133">Cell shape</keyword>
<evidence type="ECO:0000256" key="3">
    <source>
        <dbReference type="ARBA" id="ARBA00022741"/>
    </source>
</evidence>
<evidence type="ECO:0000256" key="7">
    <source>
        <dbReference type="ARBA" id="ARBA00023306"/>
    </source>
</evidence>
<proteinExistence type="predicted"/>
<gene>
    <name evidence="12" type="ORF">GCM10022409_34840</name>
</gene>
<feature type="domain" description="Mur ligase C-terminal" evidence="10">
    <location>
        <begin position="318"/>
        <end position="448"/>
    </location>
</feature>
<evidence type="ECO:0000259" key="9">
    <source>
        <dbReference type="Pfam" id="PF01225"/>
    </source>
</evidence>
<keyword evidence="2" id="KW-0132">Cell division</keyword>
<accession>A0ABP7UKH8</accession>